<dbReference type="FunFam" id="1.20.58.830:FF:000002">
    <property type="entry name" value="Erythrocyte membrane protein 1, PfEMP1"/>
    <property type="match status" value="1"/>
</dbReference>
<feature type="coiled-coil region" evidence="1">
    <location>
        <begin position="383"/>
        <end position="445"/>
    </location>
</feature>
<dbReference type="InterPro" id="IPR041480">
    <property type="entry name" value="CIDR1_gamma"/>
</dbReference>
<feature type="non-terminal residue" evidence="8">
    <location>
        <position position="1809"/>
    </location>
</feature>
<feature type="domain" description="Duffy-binding-like" evidence="3">
    <location>
        <begin position="1733"/>
        <end position="1801"/>
    </location>
</feature>
<feature type="region of interest" description="Disordered" evidence="2">
    <location>
        <begin position="1300"/>
        <end position="1328"/>
    </location>
</feature>
<feature type="compositionally biased region" description="Acidic residues" evidence="2">
    <location>
        <begin position="772"/>
        <end position="787"/>
    </location>
</feature>
<evidence type="ECO:0008006" key="10">
    <source>
        <dbReference type="Google" id="ProtNLM"/>
    </source>
</evidence>
<dbReference type="InterPro" id="IPR042202">
    <property type="entry name" value="Duffy-ag-bd_sf"/>
</dbReference>
<evidence type="ECO:0000256" key="2">
    <source>
        <dbReference type="SAM" id="MobiDB-lite"/>
    </source>
</evidence>
<reference evidence="8 9" key="2">
    <citation type="submission" date="2013-02" db="EMBL/GenBank/DDBJ databases">
        <title>The Genome Sequence of Plasmodium falciparum Tanzania (2000708).</title>
        <authorList>
            <consortium name="The Broad Institute Genome Sequencing Platform"/>
            <consortium name="The Broad Institute Genome Sequencing Center for Infectious Disease"/>
            <person name="Neafsey D."/>
            <person name="Cheeseman I."/>
            <person name="Volkman S."/>
            <person name="Adams J."/>
            <person name="Walker B."/>
            <person name="Young S.K."/>
            <person name="Zeng Q."/>
            <person name="Gargeya S."/>
            <person name="Fitzgerald M."/>
            <person name="Haas B."/>
            <person name="Abouelleil A."/>
            <person name="Alvarado L."/>
            <person name="Arachchi H.M."/>
            <person name="Berlin A.M."/>
            <person name="Chapman S.B."/>
            <person name="Dewar J."/>
            <person name="Goldberg J."/>
            <person name="Griggs A."/>
            <person name="Gujja S."/>
            <person name="Hansen M."/>
            <person name="Howarth C."/>
            <person name="Imamovic A."/>
            <person name="Larimer J."/>
            <person name="McCowan C."/>
            <person name="Murphy C."/>
            <person name="Neiman D."/>
            <person name="Pearson M."/>
            <person name="Priest M."/>
            <person name="Roberts A."/>
            <person name="Saif S."/>
            <person name="Shea T."/>
            <person name="Sisk P."/>
            <person name="Sykes S."/>
            <person name="Wortman J."/>
            <person name="Nusbaum C."/>
            <person name="Birren B."/>
        </authorList>
    </citation>
    <scope>NUCLEOTIDE SEQUENCE [LARGE SCALE GENOMIC DNA]</scope>
    <source>
        <strain evidence="9">Tanzania (2000708)</strain>
    </source>
</reference>
<reference evidence="8 9" key="1">
    <citation type="submission" date="2013-02" db="EMBL/GenBank/DDBJ databases">
        <title>The Genome Annotation of Plasmodium falciparum Tanzania (2000708).</title>
        <authorList>
            <consortium name="The Broad Institute Genome Sequencing Platform"/>
            <consortium name="The Broad Institute Genome Sequencing Center for Infectious Disease"/>
            <person name="Neafsey D."/>
            <person name="Hoffman S."/>
            <person name="Volkman S."/>
            <person name="Rosenthal P."/>
            <person name="Walker B."/>
            <person name="Young S.K."/>
            <person name="Zeng Q."/>
            <person name="Gargeya S."/>
            <person name="Fitzgerald M."/>
            <person name="Haas B."/>
            <person name="Abouelleil A."/>
            <person name="Allen A.W."/>
            <person name="Alvarado L."/>
            <person name="Arachchi H.M."/>
            <person name="Berlin A.M."/>
            <person name="Chapman S.B."/>
            <person name="Gainer-Dewar J."/>
            <person name="Goldberg J."/>
            <person name="Griggs A."/>
            <person name="Gujja S."/>
            <person name="Hansen M."/>
            <person name="Howarth C."/>
            <person name="Imamovic A."/>
            <person name="Ireland A."/>
            <person name="Larimer J."/>
            <person name="McCowan C."/>
            <person name="Murphy C."/>
            <person name="Pearson M."/>
            <person name="Poon T.W."/>
            <person name="Priest M."/>
            <person name="Roberts A."/>
            <person name="Saif S."/>
            <person name="Shea T."/>
            <person name="Sisk P."/>
            <person name="Sykes S."/>
            <person name="Wortman J."/>
            <person name="Nusbaum C."/>
            <person name="Birren B."/>
        </authorList>
    </citation>
    <scope>NUCLEOTIDE SEQUENCE [LARGE SCALE GENOMIC DNA]</scope>
    <source>
        <strain evidence="9">Tanzania (2000708)</strain>
    </source>
</reference>
<dbReference type="SUPFAM" id="SSF140924">
    <property type="entry name" value="Duffy binding domain-like"/>
    <property type="match status" value="5"/>
</dbReference>
<evidence type="ECO:0000259" key="3">
    <source>
        <dbReference type="Pfam" id="PF03011"/>
    </source>
</evidence>
<feature type="region of interest" description="Disordered" evidence="2">
    <location>
        <begin position="1141"/>
        <end position="1164"/>
    </location>
</feature>
<dbReference type="FunFam" id="1.20.1310.20:FF:000001">
    <property type="entry name" value="Erythrocyte membrane protein 1, PfEMP1"/>
    <property type="match status" value="1"/>
</dbReference>
<dbReference type="Gene3D" id="1.20.1310.20">
    <property type="entry name" value="Duffy-antigen binding domain"/>
    <property type="match status" value="3"/>
</dbReference>
<feature type="domain" description="Duffy-binding-like" evidence="3">
    <location>
        <begin position="592"/>
        <end position="744"/>
    </location>
</feature>
<feature type="region of interest" description="Disordered" evidence="2">
    <location>
        <begin position="49"/>
        <end position="76"/>
    </location>
</feature>
<evidence type="ECO:0000313" key="9">
    <source>
        <dbReference type="Proteomes" id="UP000030708"/>
    </source>
</evidence>
<feature type="region of interest" description="Disordered" evidence="2">
    <location>
        <begin position="736"/>
        <end position="787"/>
    </location>
</feature>
<feature type="compositionally biased region" description="Basic and acidic residues" evidence="2">
    <location>
        <begin position="1300"/>
        <end position="1310"/>
    </location>
</feature>
<dbReference type="InterPro" id="IPR054595">
    <property type="entry name" value="DBL_C"/>
</dbReference>
<evidence type="ECO:0000259" key="7">
    <source>
        <dbReference type="Pfam" id="PF22672"/>
    </source>
</evidence>
<dbReference type="InterPro" id="IPR004258">
    <property type="entry name" value="DBL"/>
</dbReference>
<feature type="domain" description="Duffy-binding-like" evidence="7">
    <location>
        <begin position="1486"/>
        <end position="1631"/>
    </location>
</feature>
<dbReference type="FunFam" id="1.20.1310.20:FF:000023">
    <property type="entry name" value="Erythrocyte membrane protein 1, PfEMP1"/>
    <property type="match status" value="1"/>
</dbReference>
<dbReference type="Pfam" id="PF05424">
    <property type="entry name" value="Duffy_binding"/>
    <property type="match status" value="3"/>
</dbReference>
<keyword evidence="1" id="KW-0175">Coiled coil</keyword>
<evidence type="ECO:0000256" key="1">
    <source>
        <dbReference type="SAM" id="Coils"/>
    </source>
</evidence>
<feature type="domain" description="Cysteine-rich interdomain region 1 gamma" evidence="6">
    <location>
        <begin position="1666"/>
        <end position="1717"/>
    </location>
</feature>
<feature type="domain" description="Duffy-antigen binding" evidence="4">
    <location>
        <begin position="1244"/>
        <end position="1432"/>
    </location>
</feature>
<organism evidence="8 9">
    <name type="scientific">Plasmodium falciparum Tanzania</name>
    <name type="common">2000708</name>
    <dbReference type="NCBI Taxonomy" id="1036725"/>
    <lineage>
        <taxon>Eukaryota</taxon>
        <taxon>Sar</taxon>
        <taxon>Alveolata</taxon>
        <taxon>Apicomplexa</taxon>
        <taxon>Aconoidasida</taxon>
        <taxon>Haemosporida</taxon>
        <taxon>Plasmodiidae</taxon>
        <taxon>Plasmodium</taxon>
        <taxon>Plasmodium (Laverania)</taxon>
    </lineage>
</organism>
<evidence type="ECO:0000259" key="6">
    <source>
        <dbReference type="Pfam" id="PF18562"/>
    </source>
</evidence>
<gene>
    <name evidence="8" type="ORF">PFTANZ_01662</name>
</gene>
<dbReference type="InterPro" id="IPR029210">
    <property type="entry name" value="PfEMP1_NTS"/>
</dbReference>
<feature type="compositionally biased region" description="Basic and acidic residues" evidence="2">
    <location>
        <begin position="64"/>
        <end position="76"/>
    </location>
</feature>
<dbReference type="Pfam" id="PF18562">
    <property type="entry name" value="CIDR1_gamma"/>
    <property type="match status" value="1"/>
</dbReference>
<evidence type="ECO:0000259" key="5">
    <source>
        <dbReference type="Pfam" id="PF15447"/>
    </source>
</evidence>
<dbReference type="GO" id="GO:0046789">
    <property type="term" value="F:host cell surface receptor binding"/>
    <property type="evidence" value="ECO:0007669"/>
    <property type="project" value="InterPro"/>
</dbReference>
<dbReference type="Gene3D" id="1.20.58.830">
    <property type="match status" value="4"/>
</dbReference>
<proteinExistence type="predicted"/>
<feature type="domain" description="Plasmodium falciparum erythrocyte membrane protein-1 N-terminal segment" evidence="5">
    <location>
        <begin position="26"/>
        <end position="61"/>
    </location>
</feature>
<feature type="domain" description="Duffy-binding-like" evidence="7">
    <location>
        <begin position="1024"/>
        <end position="1133"/>
    </location>
</feature>
<evidence type="ECO:0000313" key="8">
    <source>
        <dbReference type="EMBL" id="ETW37639.1"/>
    </source>
</evidence>
<feature type="domain" description="Duffy-binding-like" evidence="7">
    <location>
        <begin position="316"/>
        <end position="477"/>
    </location>
</feature>
<feature type="region of interest" description="Disordered" evidence="2">
    <location>
        <begin position="1"/>
        <end position="22"/>
    </location>
</feature>
<feature type="domain" description="Duffy-antigen binding" evidence="4">
    <location>
        <begin position="125"/>
        <end position="312"/>
    </location>
</feature>
<dbReference type="EMBL" id="KI926353">
    <property type="protein sequence ID" value="ETW37639.1"/>
    <property type="molecule type" value="Genomic_DNA"/>
</dbReference>
<dbReference type="Pfam" id="PF03011">
    <property type="entry name" value="PFEMP"/>
    <property type="match status" value="2"/>
</dbReference>
<dbReference type="Pfam" id="PF15447">
    <property type="entry name" value="NTS"/>
    <property type="match status" value="1"/>
</dbReference>
<evidence type="ECO:0000259" key="4">
    <source>
        <dbReference type="Pfam" id="PF05424"/>
    </source>
</evidence>
<protein>
    <recommendedName>
        <fullName evidence="10">Duffy-binding-like domain-containing protein</fullName>
    </recommendedName>
</protein>
<feature type="domain" description="Duffy-antigen binding" evidence="4">
    <location>
        <begin position="832"/>
        <end position="1018"/>
    </location>
</feature>
<accession>A0A024W9R2</accession>
<dbReference type="InterPro" id="IPR008602">
    <property type="entry name" value="Duffy-antigen-binding"/>
</dbReference>
<dbReference type="Gene3D" id="1.20.58.1930">
    <property type="match status" value="1"/>
</dbReference>
<name>A0A024W9R2_PLAFA</name>
<dbReference type="Pfam" id="PF22672">
    <property type="entry name" value="DBL_C"/>
    <property type="match status" value="3"/>
</dbReference>
<dbReference type="FunFam" id="1.20.58.830:FF:000005">
    <property type="entry name" value="Erythrocyte membrane protein 1, PfEMP1"/>
    <property type="match status" value="1"/>
</dbReference>
<dbReference type="GO" id="GO:0016020">
    <property type="term" value="C:membrane"/>
    <property type="evidence" value="ECO:0007669"/>
    <property type="project" value="InterPro"/>
</dbReference>
<feature type="compositionally biased region" description="Basic and acidic residues" evidence="2">
    <location>
        <begin position="736"/>
        <end position="746"/>
    </location>
</feature>
<dbReference type="Proteomes" id="UP000030708">
    <property type="component" value="Unassembled WGS sequence"/>
</dbReference>
<sequence>MAPPVRPSSSGGGTQEQKDKYKFVDDAKDLLDRIGEDIYKKAKKDANDFREKLKGTLSEATYPNDKRPERTTPKDPCELEYQWHTNVTSTEIEPCKHKSGKRLSEVHNSECDRKKIKDSEKDSEGACAPFRRLHVCDKNLEQIDPDKIESTHNLLVDVCMAAKFEGQSIRGYHPQYDATYPGSGSTMCTMLARSFADIGDIIRGKDLYIGNKGKREKLEEKLKQYFKKIYGKLKDAQNHYSDTTNYYELREHWWNANRQEIWKALTCDAPNGDVHYFRKTCSNDTSHTKDKCRCPKGDQVPTYFDYVPQFLRWFEEWAEDFCRKRKKKIENAIRNCRGDSGRDKYCDLNGYDCTKTARGKNKRFSNDECYKCSLPCDHFVPWIDNQQKEFEKQKNKYAEEINKTHDTTLRVGATTINNLYVKEFYEQLRENYGKVEEFLEILSKEGICQSKPNVGNETADAADFTKNKTEETFSRTKYCRACPWCGLKYNKDGTWERLDDISICANEKKTYEKKNITEIPVLTPDKSQSRILDKYKNFCNSSDGKNDDQIKKWKCYYEKNDEDDGNGDSNMCVLQKDKQNTEEENDRSYNSFFWKWVTEMLIDSIDWRKELKRCINNESKPCKNGCKNNCDCFQRWIDKKKSEWGKIKDHFGKQEDMRVQIGEHTDPGIILEGVLKVEDILTNIKDGYKEVKGAEHIEELLDEEKQKSQAEAADGGTDNKNKTTIDKLLKHEGDEAKKCKKCKDPQKPQQNPSSVARSAETHDDTPHAGSGDQDDDDDEEEEVQEEEVCEIVDGILNGINGTKQVGECNPKDQGSSYPDWDCEKNIDISHYGACMPPRRQKLCLYYIAHESQTKNIITDEKLREAFIKTAAAETFLSWQYYKTNYDSTNDLDEKLQKGQIPPEFLRSMYYTYGDYRDICLDTDISSKIPDDDVNKAKRKITAVFQKISRKTTDTDKGLTRKWWWNENGPKIWEGMLCALSYDKTHKNMIEHVRPQLNSTYNYNSIKDELEDFASRPQFLRWFTEWGDQFCRERVVKIEELKNGCTGYECNNLNNEDQKKKCAEACVTYQKFIKKWKTEYERQREKFKKDKDGKKYKDYPSTERDIEKATDAHEYLHIQLEKLCGHGNCDCMKEVSKVISPEKVQSKPQKKTQEQSKSFEGNDMPASLDEVPSGYKHKCKCPDPPRSACDIVKELFEDNSEKKKYFDDACSLKYSHGKEKHTQWKCINDTTSSPSGKETTSSTSTCIPPRRQKLYLKKIEELTSGGTPHELRKAFIECAAIETFFLWDRYKKIKLKEKQEERQRQNGEHLLSHNQEGSQEDEVQNKLNDGTIPDDFLRQMFYTLGDYRDICVGVKEDVIKALEASGDKNIETINKKIKTILNGATSSRTRGQQPSDNDPKTWWEKNGKDIWHGMICALTYEDNGEKGEKHTLKQNKSLKEALWDEKKKKPTDNYTYENVKLEEENSGEKTRLSEFVLRPPYFRYLEEWGETFCRQRTRMLKDIIYECRNRDRGGHKYCSGDGYDCEKIKPENYENISDLDCRDCHIQCRKYRKWIDIKFVEYHKQKDKYDGEFQKLEHKSSGDKKLEGYKCAENFLKSLRHCKDDQTDGEKEEDYDKNKINFENIRQTFSPSTYCKACPLNGVTCSHRGGCKAKSIIEKNTIEGETFNIPILLNDGATNDTDQDLEQNCTTYGLYKDLRKQEWKCQYLNGVDQCNINKDVESKYFDNKIPFNVLFERWINDFIQYYNKSKANIRSCIKNEDRTDHICIKGCKNKCECVEKWIEKKENEWEKIKEHYNKQTERYTYNVPYK</sequence>